<dbReference type="Pfam" id="PF20149">
    <property type="entry name" value="DUF6532"/>
    <property type="match status" value="1"/>
</dbReference>
<dbReference type="HOGENOM" id="CLU_628764_0_0_1"/>
<protein>
    <recommendedName>
        <fullName evidence="2">DUF6532 domain-containing protein</fullName>
    </recommendedName>
</protein>
<keyword evidence="4" id="KW-1185">Reference proteome</keyword>
<reference evidence="3 4" key="1">
    <citation type="submission" date="2014-04" db="EMBL/GenBank/DDBJ databases">
        <authorList>
            <consortium name="DOE Joint Genome Institute"/>
            <person name="Kuo A."/>
            <person name="Kohler A."/>
            <person name="Nagy L.G."/>
            <person name="Floudas D."/>
            <person name="Copeland A."/>
            <person name="Barry K.W."/>
            <person name="Cichocki N."/>
            <person name="Veneault-Fourrey C."/>
            <person name="LaButti K."/>
            <person name="Lindquist E.A."/>
            <person name="Lipzen A."/>
            <person name="Lundell T."/>
            <person name="Morin E."/>
            <person name="Murat C."/>
            <person name="Sun H."/>
            <person name="Tunlid A."/>
            <person name="Henrissat B."/>
            <person name="Grigoriev I.V."/>
            <person name="Hibbett D.S."/>
            <person name="Martin F."/>
            <person name="Nordberg H.P."/>
            <person name="Cantor M.N."/>
            <person name="Hua S.X."/>
        </authorList>
    </citation>
    <scope>NUCLEOTIDE SEQUENCE [LARGE SCALE GENOMIC DNA]</scope>
    <source>
        <strain evidence="3 4">Foug A</strain>
    </source>
</reference>
<evidence type="ECO:0000313" key="4">
    <source>
        <dbReference type="Proteomes" id="UP000053989"/>
    </source>
</evidence>
<dbReference type="Proteomes" id="UP000053989">
    <property type="component" value="Unassembled WGS sequence"/>
</dbReference>
<dbReference type="InterPro" id="IPR045341">
    <property type="entry name" value="DUF6532"/>
</dbReference>
<gene>
    <name evidence="3" type="ORF">SCLCIDRAFT_9773</name>
</gene>
<evidence type="ECO:0000256" key="1">
    <source>
        <dbReference type="SAM" id="MobiDB-lite"/>
    </source>
</evidence>
<proteinExistence type="predicted"/>
<feature type="domain" description="DUF6532" evidence="2">
    <location>
        <begin position="260"/>
        <end position="406"/>
    </location>
</feature>
<feature type="region of interest" description="Disordered" evidence="1">
    <location>
        <begin position="114"/>
        <end position="133"/>
    </location>
</feature>
<evidence type="ECO:0000313" key="3">
    <source>
        <dbReference type="EMBL" id="KIM60185.1"/>
    </source>
</evidence>
<dbReference type="AlphaFoldDB" id="A0A0C3DHL9"/>
<sequence length="436" mass="49876">MFCTFQPYPKPMLGEFIALHFAARALRGEEPKLGLSDHNRVDDLVQSGVWAFLEEAPNAAVMMKHAGRETRHYYCERYQEFNKLSLNKIMYEDDLESFKTADVQLCQLEEEVQTQLKSEREADDGGDKDGWSLEDSDDEYFVHQCQRVSSCWQEPLLGPSKFTAWCPSSSPFNPSHDPTPMPPDLYQYASLPFNHGGDGYAASSLATQEYSNDQEGSELARRGCVWSTVWSNPQDDVYFVELANCLVSHLLGVNNSWITDYVKNFKSSARKTLGEITGTFKKIVLSIIKENYGVCLPIVQRNSYSAICEARADKLLNDHNPWHFIDSSKPFNHPTLMSLITDALWPHFGKLYKGFPTGETPNLNPLIAYSSVMLCWAIENLRCGKETDFVNERYVKHYQRVLDWIEEQRLGPDADHITYLVEDILMRGNKILDHHT</sequence>
<feature type="compositionally biased region" description="Basic and acidic residues" evidence="1">
    <location>
        <begin position="117"/>
        <end position="131"/>
    </location>
</feature>
<dbReference type="InParanoid" id="A0A0C3DHL9"/>
<reference evidence="4" key="2">
    <citation type="submission" date="2015-01" db="EMBL/GenBank/DDBJ databases">
        <title>Evolutionary Origins and Diversification of the Mycorrhizal Mutualists.</title>
        <authorList>
            <consortium name="DOE Joint Genome Institute"/>
            <consortium name="Mycorrhizal Genomics Consortium"/>
            <person name="Kohler A."/>
            <person name="Kuo A."/>
            <person name="Nagy L.G."/>
            <person name="Floudas D."/>
            <person name="Copeland A."/>
            <person name="Barry K.W."/>
            <person name="Cichocki N."/>
            <person name="Veneault-Fourrey C."/>
            <person name="LaButti K."/>
            <person name="Lindquist E.A."/>
            <person name="Lipzen A."/>
            <person name="Lundell T."/>
            <person name="Morin E."/>
            <person name="Murat C."/>
            <person name="Riley R."/>
            <person name="Ohm R."/>
            <person name="Sun H."/>
            <person name="Tunlid A."/>
            <person name="Henrissat B."/>
            <person name="Grigoriev I.V."/>
            <person name="Hibbett D.S."/>
            <person name="Martin F."/>
        </authorList>
    </citation>
    <scope>NUCLEOTIDE SEQUENCE [LARGE SCALE GENOMIC DNA]</scope>
    <source>
        <strain evidence="4">Foug A</strain>
    </source>
</reference>
<dbReference type="EMBL" id="KN822065">
    <property type="protein sequence ID" value="KIM60185.1"/>
    <property type="molecule type" value="Genomic_DNA"/>
</dbReference>
<accession>A0A0C3DHL9</accession>
<dbReference type="OrthoDB" id="2679361at2759"/>
<evidence type="ECO:0000259" key="2">
    <source>
        <dbReference type="Pfam" id="PF20149"/>
    </source>
</evidence>
<organism evidence="3 4">
    <name type="scientific">Scleroderma citrinum Foug A</name>
    <dbReference type="NCBI Taxonomy" id="1036808"/>
    <lineage>
        <taxon>Eukaryota</taxon>
        <taxon>Fungi</taxon>
        <taxon>Dikarya</taxon>
        <taxon>Basidiomycota</taxon>
        <taxon>Agaricomycotina</taxon>
        <taxon>Agaricomycetes</taxon>
        <taxon>Agaricomycetidae</taxon>
        <taxon>Boletales</taxon>
        <taxon>Sclerodermatineae</taxon>
        <taxon>Sclerodermataceae</taxon>
        <taxon>Scleroderma</taxon>
    </lineage>
</organism>
<name>A0A0C3DHL9_9AGAM</name>